<evidence type="ECO:0000256" key="8">
    <source>
        <dbReference type="RuleBase" id="RU364100"/>
    </source>
</evidence>
<dbReference type="Proteomes" id="UP000660885">
    <property type="component" value="Unassembled WGS sequence"/>
</dbReference>
<gene>
    <name evidence="9" type="ORF">JMJ56_31580</name>
</gene>
<dbReference type="EC" id="3.4.-.-" evidence="8"/>
<evidence type="ECO:0000256" key="7">
    <source>
        <dbReference type="ARBA" id="ARBA00023239"/>
    </source>
</evidence>
<name>A0ABS1UEV2_9PROT</name>
<sequence length="214" mass="23957">MCNLYSMSSNQRAILGLTRATRDSTGNLPPLPAIYPDSMAPVVRQAEGGERELTMMRWGMPGPEQYGGHPVTNIRNTCSPHWRRWLGPAHRCLVPVTSFSEWEDTKPKKTPVWFGLSEERPLFAFAGIWTTWTGVRGTKAHPVEGEHELYGFLTCAPNETVGAIHPKAMPVLLTTPDEMDTWLEAPWEVAKELQRPLPDADMLIVARGNRKDPA</sequence>
<evidence type="ECO:0000256" key="6">
    <source>
        <dbReference type="ARBA" id="ARBA00023125"/>
    </source>
</evidence>
<organism evidence="9 10">
    <name type="scientific">Belnapia arida</name>
    <dbReference type="NCBI Taxonomy" id="2804533"/>
    <lineage>
        <taxon>Bacteria</taxon>
        <taxon>Pseudomonadati</taxon>
        <taxon>Pseudomonadota</taxon>
        <taxon>Alphaproteobacteria</taxon>
        <taxon>Acetobacterales</taxon>
        <taxon>Roseomonadaceae</taxon>
        <taxon>Belnapia</taxon>
    </lineage>
</organism>
<comment type="caution">
    <text evidence="9">The sequence shown here is derived from an EMBL/GenBank/DDBJ whole genome shotgun (WGS) entry which is preliminary data.</text>
</comment>
<dbReference type="SUPFAM" id="SSF143081">
    <property type="entry name" value="BB1717-like"/>
    <property type="match status" value="1"/>
</dbReference>
<dbReference type="PANTHER" id="PTHR13604">
    <property type="entry name" value="DC12-RELATED"/>
    <property type="match status" value="1"/>
</dbReference>
<dbReference type="Pfam" id="PF02586">
    <property type="entry name" value="SRAP"/>
    <property type="match status" value="1"/>
</dbReference>
<evidence type="ECO:0000256" key="1">
    <source>
        <dbReference type="ARBA" id="ARBA00008136"/>
    </source>
</evidence>
<keyword evidence="5" id="KW-0190">Covalent protein-DNA linkage</keyword>
<evidence type="ECO:0000256" key="4">
    <source>
        <dbReference type="ARBA" id="ARBA00022801"/>
    </source>
</evidence>
<keyword evidence="2 8" id="KW-0645">Protease</keyword>
<keyword evidence="3" id="KW-0227">DNA damage</keyword>
<dbReference type="InterPro" id="IPR036590">
    <property type="entry name" value="SRAP-like"/>
</dbReference>
<dbReference type="InterPro" id="IPR003738">
    <property type="entry name" value="SRAP"/>
</dbReference>
<evidence type="ECO:0000313" key="10">
    <source>
        <dbReference type="Proteomes" id="UP000660885"/>
    </source>
</evidence>
<dbReference type="Gene3D" id="3.90.1680.20">
    <property type="match status" value="2"/>
</dbReference>
<protein>
    <recommendedName>
        <fullName evidence="8">Abasic site processing protein</fullName>
        <ecNumber evidence="8">3.4.-.-</ecNumber>
    </recommendedName>
</protein>
<evidence type="ECO:0000256" key="2">
    <source>
        <dbReference type="ARBA" id="ARBA00022670"/>
    </source>
</evidence>
<reference evidence="9 10" key="1">
    <citation type="submission" date="2021-01" db="EMBL/GenBank/DDBJ databases">
        <title>Belnapia mucosa sp. nov. and Belnapia arida sp. nov., isolated from the Tabernas Desert (Almeria, Spain).</title>
        <authorList>
            <person name="Molina-Menor E."/>
            <person name="Vidal-Verdu A."/>
            <person name="Calonge A."/>
            <person name="Satari L."/>
            <person name="Pereto J."/>
            <person name="Porcar M."/>
        </authorList>
    </citation>
    <scope>NUCLEOTIDE SEQUENCE [LARGE SCALE GENOMIC DNA]</scope>
    <source>
        <strain evidence="9 10">T18</strain>
    </source>
</reference>
<accession>A0ABS1UEV2</accession>
<evidence type="ECO:0000256" key="3">
    <source>
        <dbReference type="ARBA" id="ARBA00022763"/>
    </source>
</evidence>
<dbReference type="EMBL" id="JAETWB010000075">
    <property type="protein sequence ID" value="MBL6082509.1"/>
    <property type="molecule type" value="Genomic_DNA"/>
</dbReference>
<dbReference type="PANTHER" id="PTHR13604:SF0">
    <property type="entry name" value="ABASIC SITE PROCESSING PROTEIN HMCES"/>
    <property type="match status" value="1"/>
</dbReference>
<keyword evidence="6" id="KW-0238">DNA-binding</keyword>
<keyword evidence="4 8" id="KW-0378">Hydrolase</keyword>
<comment type="similarity">
    <text evidence="1 8">Belongs to the SOS response-associated peptidase family.</text>
</comment>
<keyword evidence="7" id="KW-0456">Lyase</keyword>
<evidence type="ECO:0000313" key="9">
    <source>
        <dbReference type="EMBL" id="MBL6082509.1"/>
    </source>
</evidence>
<evidence type="ECO:0000256" key="5">
    <source>
        <dbReference type="ARBA" id="ARBA00023124"/>
    </source>
</evidence>
<dbReference type="RefSeq" id="WP_202835841.1">
    <property type="nucleotide sequence ID" value="NZ_JAETWB010000075.1"/>
</dbReference>
<keyword evidence="10" id="KW-1185">Reference proteome</keyword>
<proteinExistence type="inferred from homology"/>